<feature type="region of interest" description="Disordered" evidence="1">
    <location>
        <begin position="206"/>
        <end position="398"/>
    </location>
</feature>
<protein>
    <submittedName>
        <fullName evidence="2">Uncharacterized protein</fullName>
    </submittedName>
</protein>
<feature type="compositionally biased region" description="Polar residues" evidence="1">
    <location>
        <begin position="235"/>
        <end position="263"/>
    </location>
</feature>
<accession>A0ABQ8Y541</accession>
<evidence type="ECO:0000313" key="2">
    <source>
        <dbReference type="EMBL" id="KAJ6238829.1"/>
    </source>
</evidence>
<dbReference type="Proteomes" id="UP001150062">
    <property type="component" value="Unassembled WGS sequence"/>
</dbReference>
<keyword evidence="3" id="KW-1185">Reference proteome</keyword>
<organism evidence="2 3">
    <name type="scientific">Anaeramoeba flamelloides</name>
    <dbReference type="NCBI Taxonomy" id="1746091"/>
    <lineage>
        <taxon>Eukaryota</taxon>
        <taxon>Metamonada</taxon>
        <taxon>Anaeramoebidae</taxon>
        <taxon>Anaeramoeba</taxon>
    </lineage>
</organism>
<feature type="compositionally biased region" description="Low complexity" evidence="1">
    <location>
        <begin position="322"/>
        <end position="336"/>
    </location>
</feature>
<reference evidence="2" key="1">
    <citation type="submission" date="2022-08" db="EMBL/GenBank/DDBJ databases">
        <title>Novel sulfate-reducing endosymbionts in the free-living metamonad Anaeramoeba.</title>
        <authorList>
            <person name="Jerlstrom-Hultqvist J."/>
            <person name="Cepicka I."/>
            <person name="Gallot-Lavallee L."/>
            <person name="Salas-Leiva D."/>
            <person name="Curtis B.A."/>
            <person name="Zahonova K."/>
            <person name="Pipaliya S."/>
            <person name="Dacks J."/>
            <person name="Roger A.J."/>
        </authorList>
    </citation>
    <scope>NUCLEOTIDE SEQUENCE</scope>
    <source>
        <strain evidence="2">Schooner1</strain>
    </source>
</reference>
<sequence length="521" mass="61422">MIEILFHFYHFSKCLQKTRAILIRTIPIRDQFSTTNNPTRSQFSKPDQFLKLLPKNQKAFLKTNTHLTTKIQAKHPKIHQQKKELVFLDLLYVIQKTKKKTKKKTKQSNVQQQQQQQHKNKTTERQAFLIRTNQTKDQFLTTNNPTRNQFPKPDQFLKLLPKNQKAFLKTNTHLTTKIQAKHPKIHQQKKELVFLDLLYVIQKTKKENKKENQTKQRSTTTTTTTQKQNNRKTGIFNQNKSNQRSIFDNKQSNQKSISKTRSIFETPPKKSKSIFKDKHSPNNKNTSQTPKNSSTKKRTSIFGSSLRDTKNKKENKKENQTKQRSTTTTTTTPTQKQKNRKTGVFNQSNSNQRSIFDNKQSSQRSIFKSKQTNNRKIFNNKQANSSTKKPKKTSIFDPKKKPVLSSIWDSKKKNVNSDIFSSNKSNTIDPEYIKKMENRSNQEIKQRKVKFYHNLETELRKSKMDEKQPETKNKIFSSNFLQLFNQNEYSKNLNEKDLNAYQSKNFQIQNLPIIPPMEQFI</sequence>
<gene>
    <name evidence="2" type="ORF">M0813_26059</name>
</gene>
<feature type="compositionally biased region" description="Low complexity" evidence="1">
    <location>
        <begin position="107"/>
        <end position="117"/>
    </location>
</feature>
<feature type="compositionally biased region" description="Basic and acidic residues" evidence="1">
    <location>
        <begin position="307"/>
        <end position="321"/>
    </location>
</feature>
<feature type="region of interest" description="Disordered" evidence="1">
    <location>
        <begin position="101"/>
        <end position="125"/>
    </location>
</feature>
<proteinExistence type="predicted"/>
<comment type="caution">
    <text evidence="2">The sequence shown here is derived from an EMBL/GenBank/DDBJ whole genome shotgun (WGS) entry which is preliminary data.</text>
</comment>
<dbReference type="EMBL" id="JAOAOG010000232">
    <property type="protein sequence ID" value="KAJ6238829.1"/>
    <property type="molecule type" value="Genomic_DNA"/>
</dbReference>
<evidence type="ECO:0000256" key="1">
    <source>
        <dbReference type="SAM" id="MobiDB-lite"/>
    </source>
</evidence>
<feature type="compositionally biased region" description="Polar residues" evidence="1">
    <location>
        <begin position="344"/>
        <end position="387"/>
    </location>
</feature>
<feature type="compositionally biased region" description="Low complexity" evidence="1">
    <location>
        <begin position="215"/>
        <end position="233"/>
    </location>
</feature>
<name>A0ABQ8Y541_9EUKA</name>
<evidence type="ECO:0000313" key="3">
    <source>
        <dbReference type="Proteomes" id="UP001150062"/>
    </source>
</evidence>
<feature type="compositionally biased region" description="Polar residues" evidence="1">
    <location>
        <begin position="282"/>
        <end position="293"/>
    </location>
</feature>